<dbReference type="Gene3D" id="3.30.505.10">
    <property type="entry name" value="SH2 domain"/>
    <property type="match status" value="1"/>
</dbReference>
<evidence type="ECO:0000259" key="3">
    <source>
        <dbReference type="PROSITE" id="PS50001"/>
    </source>
</evidence>
<evidence type="ECO:0000256" key="2">
    <source>
        <dbReference type="SAM" id="MobiDB-lite"/>
    </source>
</evidence>
<name>A0A7S2WCW6_9STRA</name>
<evidence type="ECO:0000256" key="1">
    <source>
        <dbReference type="PROSITE-ProRule" id="PRU00191"/>
    </source>
</evidence>
<feature type="compositionally biased region" description="Polar residues" evidence="2">
    <location>
        <begin position="1"/>
        <end position="10"/>
    </location>
</feature>
<accession>A0A7S2WCW6</accession>
<feature type="domain" description="SH2" evidence="3">
    <location>
        <begin position="132"/>
        <end position="217"/>
    </location>
</feature>
<dbReference type="SUPFAM" id="SSF55550">
    <property type="entry name" value="SH2 domain"/>
    <property type="match status" value="1"/>
</dbReference>
<reference evidence="4" key="1">
    <citation type="submission" date="2021-01" db="EMBL/GenBank/DDBJ databases">
        <authorList>
            <person name="Corre E."/>
            <person name="Pelletier E."/>
            <person name="Niang G."/>
            <person name="Scheremetjew M."/>
            <person name="Finn R."/>
            <person name="Kale V."/>
            <person name="Holt S."/>
            <person name="Cochrane G."/>
            <person name="Meng A."/>
            <person name="Brown T."/>
            <person name="Cohen L."/>
        </authorList>
    </citation>
    <scope>NUCLEOTIDE SEQUENCE</scope>
    <source>
        <strain evidence="4">NY070348D</strain>
    </source>
</reference>
<sequence length="612" mass="67646">MQQVTSTENVRLNEGGDDSSTASEESVSDVDEGEVDVDSQVNLVFGASCLSKKDRKSEASVDVRVLALGVQRSLMYLGAPCVDLLTIERVLSVCSGCLLDKLSRDDFRRLLTRFGPLDIVFNKASSSIFDGWYLRRGYWGTVTRKSCEQVLEESQVGDYIIRFSNLDSCADKMIISYISPSGRLRHCGLRNEGSRGYSVHMSGGKRSYYRCIGELLDASPILKNGLACSWAESWNSRVQHLLNASLVLVPPEEDDEDGDQDGEHKEVCHYKCGNAPASSNIVIECSICNISTPKIDFDLKKDEENTKSPGGGDFALPSVLEALLRRGAENFRGGNRAEAEALFKRVIVLADLNNVFYRSCQVDEGKYRVFKSVIGDEDPKTLLKHDTDAAWCKCLSCSGLRAKARAQGNIGHILSDKKQIAQAVELYKSSLPVLREMGMWKQEPIVLSSLTTCAYLTQNIELGAKYGIEFMGTLTQDSERRALLKRLEELGALDQGALPKASKVSKLLKCGDRLYFKTSSAAGSLAPYGEALHLARCLNDDILEVNALIRIGCVLFMLHRLRDAVVHFERAVLLLRNNNMSVVNRQAGRARVELHNIALSFAKQATTVAKWS</sequence>
<dbReference type="SMART" id="SM00028">
    <property type="entry name" value="TPR"/>
    <property type="match status" value="3"/>
</dbReference>
<dbReference type="PROSITE" id="PS50001">
    <property type="entry name" value="SH2"/>
    <property type="match status" value="1"/>
</dbReference>
<proteinExistence type="predicted"/>
<organism evidence="4">
    <name type="scientific">Mucochytrium quahogii</name>
    <dbReference type="NCBI Taxonomy" id="96639"/>
    <lineage>
        <taxon>Eukaryota</taxon>
        <taxon>Sar</taxon>
        <taxon>Stramenopiles</taxon>
        <taxon>Bigyra</taxon>
        <taxon>Labyrinthulomycetes</taxon>
        <taxon>Thraustochytrida</taxon>
        <taxon>Thraustochytriidae</taxon>
        <taxon>Mucochytrium</taxon>
    </lineage>
</organism>
<protein>
    <recommendedName>
        <fullName evidence="3">SH2 domain-containing protein</fullName>
    </recommendedName>
</protein>
<keyword evidence="1" id="KW-0727">SH2 domain</keyword>
<evidence type="ECO:0000313" key="4">
    <source>
        <dbReference type="EMBL" id="CAD9680097.1"/>
    </source>
</evidence>
<dbReference type="AlphaFoldDB" id="A0A7S2WCW6"/>
<dbReference type="SUPFAM" id="SSF48452">
    <property type="entry name" value="TPR-like"/>
    <property type="match status" value="1"/>
</dbReference>
<dbReference type="Gene3D" id="1.25.40.10">
    <property type="entry name" value="Tetratricopeptide repeat domain"/>
    <property type="match status" value="1"/>
</dbReference>
<dbReference type="InterPro" id="IPR011990">
    <property type="entry name" value="TPR-like_helical_dom_sf"/>
</dbReference>
<dbReference type="InterPro" id="IPR000980">
    <property type="entry name" value="SH2"/>
</dbReference>
<dbReference type="InterPro" id="IPR036860">
    <property type="entry name" value="SH2_dom_sf"/>
</dbReference>
<feature type="region of interest" description="Disordered" evidence="2">
    <location>
        <begin position="1"/>
        <end position="34"/>
    </location>
</feature>
<gene>
    <name evidence="4" type="ORF">QSP1433_LOCUS6793</name>
</gene>
<dbReference type="CDD" id="cd00173">
    <property type="entry name" value="SH2"/>
    <property type="match status" value="1"/>
</dbReference>
<dbReference type="SMART" id="SM00252">
    <property type="entry name" value="SH2"/>
    <property type="match status" value="1"/>
</dbReference>
<dbReference type="EMBL" id="HBHK01010842">
    <property type="protein sequence ID" value="CAD9680097.1"/>
    <property type="molecule type" value="Transcribed_RNA"/>
</dbReference>
<dbReference type="InterPro" id="IPR019734">
    <property type="entry name" value="TPR_rpt"/>
</dbReference>